<feature type="domain" description="Aminoglycoside phosphotransferase" evidence="1">
    <location>
        <begin position="105"/>
        <end position="326"/>
    </location>
</feature>
<evidence type="ECO:0000313" key="2">
    <source>
        <dbReference type="EMBL" id="VUC37577.1"/>
    </source>
</evidence>
<evidence type="ECO:0000259" key="1">
    <source>
        <dbReference type="Pfam" id="PF01636"/>
    </source>
</evidence>
<keyword evidence="3" id="KW-1185">Reference proteome</keyword>
<reference evidence="2 3" key="1">
    <citation type="submission" date="2019-06" db="EMBL/GenBank/DDBJ databases">
        <authorList>
            <person name="Broberg M."/>
        </authorList>
    </citation>
    <scope>NUCLEOTIDE SEQUENCE [LARGE SCALE GENOMIC DNA]</scope>
</reference>
<accession>A0ABY6V1E3</accession>
<dbReference type="Pfam" id="PF01636">
    <property type="entry name" value="APH"/>
    <property type="match status" value="1"/>
</dbReference>
<evidence type="ECO:0000313" key="3">
    <source>
        <dbReference type="Proteomes" id="UP000766486"/>
    </source>
</evidence>
<dbReference type="PANTHER" id="PTHR21310:SF15">
    <property type="entry name" value="AMINOGLYCOSIDE PHOSPHOTRANSFERASE DOMAIN-CONTAINING PROTEIN"/>
    <property type="match status" value="1"/>
</dbReference>
<proteinExistence type="predicted"/>
<dbReference type="Gene3D" id="3.90.1200.10">
    <property type="match status" value="1"/>
</dbReference>
<dbReference type="InterPro" id="IPR051678">
    <property type="entry name" value="AGP_Transferase"/>
</dbReference>
<dbReference type="SUPFAM" id="SSF56112">
    <property type="entry name" value="Protein kinase-like (PK-like)"/>
    <property type="match status" value="1"/>
</dbReference>
<gene>
    <name evidence="2" type="ORF">CLO192961_LOCUS476177</name>
</gene>
<protein>
    <recommendedName>
        <fullName evidence="1">Aminoglycoside phosphotransferase domain-containing protein</fullName>
    </recommendedName>
</protein>
<dbReference type="Proteomes" id="UP000766486">
    <property type="component" value="Unassembled WGS sequence"/>
</dbReference>
<dbReference type="EMBL" id="CABFNS010001012">
    <property type="protein sequence ID" value="VUC37577.1"/>
    <property type="molecule type" value="Genomic_DNA"/>
</dbReference>
<dbReference type="PANTHER" id="PTHR21310">
    <property type="entry name" value="AMINOGLYCOSIDE PHOSPHOTRANSFERASE-RELATED-RELATED"/>
    <property type="match status" value="1"/>
</dbReference>
<name>A0ABY6V1E3_BIOOC</name>
<dbReference type="InterPro" id="IPR002575">
    <property type="entry name" value="Aminoglycoside_PTrfase"/>
</dbReference>
<comment type="caution">
    <text evidence="2">The sequence shown here is derived from an EMBL/GenBank/DDBJ whole genome shotgun (WGS) entry which is preliminary data.</text>
</comment>
<organism evidence="2 3">
    <name type="scientific">Bionectria ochroleuca</name>
    <name type="common">Gliocladium roseum</name>
    <dbReference type="NCBI Taxonomy" id="29856"/>
    <lineage>
        <taxon>Eukaryota</taxon>
        <taxon>Fungi</taxon>
        <taxon>Dikarya</taxon>
        <taxon>Ascomycota</taxon>
        <taxon>Pezizomycotina</taxon>
        <taxon>Sordariomycetes</taxon>
        <taxon>Hypocreomycetidae</taxon>
        <taxon>Hypocreales</taxon>
        <taxon>Bionectriaceae</taxon>
        <taxon>Clonostachys</taxon>
    </lineage>
</organism>
<dbReference type="InterPro" id="IPR011009">
    <property type="entry name" value="Kinase-like_dom_sf"/>
</dbReference>
<sequence>MANTDEVKPFDELLNSLEIREDDPTSGDENEFAAVLANIDLQQLSSVASQVRRSTSPGTTDKLPSVGASFEGSYNILFPLDFEDGTRWLAKVPINGVPGKWDQPSADSMISEVNTMRLLKRETTIPLPEVFSFCSTTENDTKCPYILMSFISGKPLYDVWFGQHLGGVDMETLHARRMRALNDIGAAMAQLGKFTFEASGSPKFDEHGRPSGVGPVRCIDHTAMLERLKSDDDDSDDPLYVEAPTSEDPQDHYNFFLDLYPGKAPFAKGRTLVLKELIKWIPEPANDEPFVLTHPDFDIQNFIVSEDGQLRGIIDWDGVFCSPRSYGNEAYPSWLTRDWDPMMYGYQKSMDEGEEPDGCWEDSPETLKRYRIAYDEIMSKFRESDASMNLTRMSLVTENLFIAACDPLCRSGILHKIIDEISTVLELPERLDFTYLAEEFADGEIDYEVWATLKRGMEKLLQNAQ</sequence>